<sequence length="197" mass="22579">MIEWDPTLLTRVNFAGEIPLHDVALTRSIQIFQLVFEYGIRYYPNKKGISLLFQEVFQEETYEYETYEYLTPFQSACASFGRNEVMRVVEDTLIRYSSSSADNSTQLNVVEAILTAAIDEVIHLDCVYFLFPSSINRGGQNEEGVVININENDSHDNDVGGEDLVIAIHINVNEISNTKPRKRKRERYNSTILSNKI</sequence>
<evidence type="ECO:0000313" key="2">
    <source>
        <dbReference type="Proteomes" id="UP000095751"/>
    </source>
</evidence>
<evidence type="ECO:0000313" key="1">
    <source>
        <dbReference type="EMBL" id="OEU05669.1"/>
    </source>
</evidence>
<dbReference type="InParanoid" id="A0A1E7EIE0"/>
<dbReference type="AlphaFoldDB" id="A0A1E7EIE0"/>
<proteinExistence type="predicted"/>
<protein>
    <submittedName>
        <fullName evidence="1">Uncharacterized protein</fullName>
    </submittedName>
</protein>
<dbReference type="KEGG" id="fcy:FRACYDRAFT_258708"/>
<keyword evidence="2" id="KW-1185">Reference proteome</keyword>
<gene>
    <name evidence="1" type="ORF">FRACYDRAFT_258708</name>
</gene>
<organism evidence="1 2">
    <name type="scientific">Fragilariopsis cylindrus CCMP1102</name>
    <dbReference type="NCBI Taxonomy" id="635003"/>
    <lineage>
        <taxon>Eukaryota</taxon>
        <taxon>Sar</taxon>
        <taxon>Stramenopiles</taxon>
        <taxon>Ochrophyta</taxon>
        <taxon>Bacillariophyta</taxon>
        <taxon>Bacillariophyceae</taxon>
        <taxon>Bacillariophycidae</taxon>
        <taxon>Bacillariales</taxon>
        <taxon>Bacillariaceae</taxon>
        <taxon>Fragilariopsis</taxon>
    </lineage>
</organism>
<name>A0A1E7EIE0_9STRA</name>
<dbReference type="Proteomes" id="UP000095751">
    <property type="component" value="Unassembled WGS sequence"/>
</dbReference>
<dbReference type="EMBL" id="KV784584">
    <property type="protein sequence ID" value="OEU05669.1"/>
    <property type="molecule type" value="Genomic_DNA"/>
</dbReference>
<reference evidence="1 2" key="1">
    <citation type="submission" date="2016-09" db="EMBL/GenBank/DDBJ databases">
        <title>Extensive genetic diversity and differential bi-allelic expression allows diatom success in the polar Southern Ocean.</title>
        <authorList>
            <consortium name="DOE Joint Genome Institute"/>
            <person name="Mock T."/>
            <person name="Otillar R.P."/>
            <person name="Strauss J."/>
            <person name="Dupont C."/>
            <person name="Frickenhaus S."/>
            <person name="Maumus F."/>
            <person name="Mcmullan M."/>
            <person name="Sanges R."/>
            <person name="Schmutz J."/>
            <person name="Toseland A."/>
            <person name="Valas R."/>
            <person name="Veluchamy A."/>
            <person name="Ward B.J."/>
            <person name="Allen A."/>
            <person name="Barry K."/>
            <person name="Falciatore A."/>
            <person name="Ferrante M."/>
            <person name="Fortunato A.E."/>
            <person name="Gloeckner G."/>
            <person name="Gruber A."/>
            <person name="Hipkin R."/>
            <person name="Janech M."/>
            <person name="Kroth P."/>
            <person name="Leese F."/>
            <person name="Lindquist E."/>
            <person name="Lyon B.R."/>
            <person name="Martin J."/>
            <person name="Mayer C."/>
            <person name="Parker M."/>
            <person name="Quesneville H."/>
            <person name="Raymond J."/>
            <person name="Uhlig C."/>
            <person name="Valentin K.U."/>
            <person name="Worden A.Z."/>
            <person name="Armbrust E.V."/>
            <person name="Bowler C."/>
            <person name="Green B."/>
            <person name="Moulton V."/>
            <person name="Van Oosterhout C."/>
            <person name="Grigoriev I."/>
        </authorList>
    </citation>
    <scope>NUCLEOTIDE SEQUENCE [LARGE SCALE GENOMIC DNA]</scope>
    <source>
        <strain evidence="1 2">CCMP1102</strain>
    </source>
</reference>
<accession>A0A1E7EIE0</accession>